<accession>A0A7C8YVX2</accession>
<sequence length="115" mass="13185">MMKTVVYQGENFLGEVEIYFENNTNNEVMRMMMMMKRVIRISHFSQASERCPPLAVLHTITSSGICFKMESSSSYNAFDQHHQDSPLVALHSTCVRDNKVTNTRTKTAPNHNLDL</sequence>
<evidence type="ECO:0000313" key="1">
    <source>
        <dbReference type="EMBL" id="MBA4627513.1"/>
    </source>
</evidence>
<dbReference type="AlphaFoldDB" id="A0A7C8YVX2"/>
<organism evidence="1">
    <name type="scientific">Opuntia streptacantha</name>
    <name type="common">Prickly pear cactus</name>
    <name type="synonym">Opuntia cardona</name>
    <dbReference type="NCBI Taxonomy" id="393608"/>
    <lineage>
        <taxon>Eukaryota</taxon>
        <taxon>Viridiplantae</taxon>
        <taxon>Streptophyta</taxon>
        <taxon>Embryophyta</taxon>
        <taxon>Tracheophyta</taxon>
        <taxon>Spermatophyta</taxon>
        <taxon>Magnoliopsida</taxon>
        <taxon>eudicotyledons</taxon>
        <taxon>Gunneridae</taxon>
        <taxon>Pentapetalae</taxon>
        <taxon>Caryophyllales</taxon>
        <taxon>Cactineae</taxon>
        <taxon>Cactaceae</taxon>
        <taxon>Opuntioideae</taxon>
        <taxon>Opuntia</taxon>
    </lineage>
</organism>
<proteinExistence type="predicted"/>
<name>A0A7C8YVX2_OPUST</name>
<reference evidence="1" key="1">
    <citation type="journal article" date="2013" name="J. Plant Res.">
        <title>Effect of fungi and light on seed germination of three Opuntia species from semiarid lands of central Mexico.</title>
        <authorList>
            <person name="Delgado-Sanchez P."/>
            <person name="Jimenez-Bremont J.F."/>
            <person name="Guerrero-Gonzalez Mde L."/>
            <person name="Flores J."/>
        </authorList>
    </citation>
    <scope>NUCLEOTIDE SEQUENCE</scope>
    <source>
        <tissue evidence="1">Cladode</tissue>
    </source>
</reference>
<dbReference type="EMBL" id="GISG01062385">
    <property type="protein sequence ID" value="MBA4627513.1"/>
    <property type="molecule type" value="Transcribed_RNA"/>
</dbReference>
<reference evidence="1" key="2">
    <citation type="submission" date="2020-07" db="EMBL/GenBank/DDBJ databases">
        <authorList>
            <person name="Vera ALvarez R."/>
            <person name="Arias-Moreno D.M."/>
            <person name="Jimenez-Jacinto V."/>
            <person name="Jimenez-Bremont J.F."/>
            <person name="Swaminathan K."/>
            <person name="Moose S.P."/>
            <person name="Guerrero-Gonzalez M.L."/>
            <person name="Marino-Ramirez L."/>
            <person name="Landsman D."/>
            <person name="Rodriguez-Kessler M."/>
            <person name="Delgado-Sanchez P."/>
        </authorList>
    </citation>
    <scope>NUCLEOTIDE SEQUENCE</scope>
    <source>
        <tissue evidence="1">Cladode</tissue>
    </source>
</reference>
<protein>
    <submittedName>
        <fullName evidence="1">Uncharacterized protein</fullName>
    </submittedName>
</protein>